<gene>
    <name evidence="1" type="ORF">L2E82_24468</name>
</gene>
<proteinExistence type="predicted"/>
<organism evidence="1 2">
    <name type="scientific">Cichorium intybus</name>
    <name type="common">Chicory</name>
    <dbReference type="NCBI Taxonomy" id="13427"/>
    <lineage>
        <taxon>Eukaryota</taxon>
        <taxon>Viridiplantae</taxon>
        <taxon>Streptophyta</taxon>
        <taxon>Embryophyta</taxon>
        <taxon>Tracheophyta</taxon>
        <taxon>Spermatophyta</taxon>
        <taxon>Magnoliopsida</taxon>
        <taxon>eudicotyledons</taxon>
        <taxon>Gunneridae</taxon>
        <taxon>Pentapetalae</taxon>
        <taxon>asterids</taxon>
        <taxon>campanulids</taxon>
        <taxon>Asterales</taxon>
        <taxon>Asteraceae</taxon>
        <taxon>Cichorioideae</taxon>
        <taxon>Cichorieae</taxon>
        <taxon>Cichoriinae</taxon>
        <taxon>Cichorium</taxon>
    </lineage>
</organism>
<evidence type="ECO:0000313" key="1">
    <source>
        <dbReference type="EMBL" id="KAI3752436.1"/>
    </source>
</evidence>
<reference evidence="2" key="1">
    <citation type="journal article" date="2022" name="Mol. Ecol. Resour.">
        <title>The genomes of chicory, endive, great burdock and yacon provide insights into Asteraceae palaeo-polyploidization history and plant inulin production.</title>
        <authorList>
            <person name="Fan W."/>
            <person name="Wang S."/>
            <person name="Wang H."/>
            <person name="Wang A."/>
            <person name="Jiang F."/>
            <person name="Liu H."/>
            <person name="Zhao H."/>
            <person name="Xu D."/>
            <person name="Zhang Y."/>
        </authorList>
    </citation>
    <scope>NUCLEOTIDE SEQUENCE [LARGE SCALE GENOMIC DNA]</scope>
    <source>
        <strain evidence="2">cv. Punajuju</strain>
    </source>
</reference>
<protein>
    <submittedName>
        <fullName evidence="1">Uncharacterized protein</fullName>
    </submittedName>
</protein>
<reference evidence="1 2" key="2">
    <citation type="journal article" date="2022" name="Mol. Ecol. Resour.">
        <title>The genomes of chicory, endive, great burdock and yacon provide insights into Asteraceae paleo-polyploidization history and plant inulin production.</title>
        <authorList>
            <person name="Fan W."/>
            <person name="Wang S."/>
            <person name="Wang H."/>
            <person name="Wang A."/>
            <person name="Jiang F."/>
            <person name="Liu H."/>
            <person name="Zhao H."/>
            <person name="Xu D."/>
            <person name="Zhang Y."/>
        </authorList>
    </citation>
    <scope>NUCLEOTIDE SEQUENCE [LARGE SCALE GENOMIC DNA]</scope>
    <source>
        <strain evidence="2">cv. Punajuju</strain>
        <tissue evidence="1">Leaves</tissue>
    </source>
</reference>
<sequence>MTAEFSSFWNKEHPFQAQLDSPIFSALLIPDAILSISPLVLDYGVHDNGNKTGVKERYFCDSGVQDDSVTLMDLSVASFGVDVSPSDRGCGNSQGSSLVVS</sequence>
<dbReference type="Proteomes" id="UP001055811">
    <property type="component" value="Linkage Group LG04"/>
</dbReference>
<name>A0ACB9E144_CICIN</name>
<keyword evidence="2" id="KW-1185">Reference proteome</keyword>
<comment type="caution">
    <text evidence="1">The sequence shown here is derived from an EMBL/GenBank/DDBJ whole genome shotgun (WGS) entry which is preliminary data.</text>
</comment>
<evidence type="ECO:0000313" key="2">
    <source>
        <dbReference type="Proteomes" id="UP001055811"/>
    </source>
</evidence>
<dbReference type="EMBL" id="CM042012">
    <property type="protein sequence ID" value="KAI3752436.1"/>
    <property type="molecule type" value="Genomic_DNA"/>
</dbReference>
<accession>A0ACB9E144</accession>